<protein>
    <submittedName>
        <fullName evidence="1">Uncharacterized protein</fullName>
    </submittedName>
</protein>
<dbReference type="Proteomes" id="UP000050872">
    <property type="component" value="Unassembled WGS sequence"/>
</dbReference>
<proteinExistence type="predicted"/>
<dbReference type="PATRIC" id="fig|1423770.3.peg.262"/>
<dbReference type="STRING" id="1423770.FD29_GL000261"/>
<dbReference type="EMBL" id="AZEZ01000060">
    <property type="protein sequence ID" value="KRL44088.1"/>
    <property type="molecule type" value="Genomic_DNA"/>
</dbReference>
<reference evidence="1 2" key="1">
    <citation type="journal article" date="2015" name="Genome Announc.">
        <title>Expanding the biotechnology potential of lactobacilli through comparative genomics of 213 strains and associated genera.</title>
        <authorList>
            <person name="Sun Z."/>
            <person name="Harris H.M."/>
            <person name="McCann A."/>
            <person name="Guo C."/>
            <person name="Argimon S."/>
            <person name="Zhang W."/>
            <person name="Yang X."/>
            <person name="Jeffery I.B."/>
            <person name="Cooney J.C."/>
            <person name="Kagawa T.F."/>
            <person name="Liu W."/>
            <person name="Song Y."/>
            <person name="Salvetti E."/>
            <person name="Wrobel A."/>
            <person name="Rasinkangas P."/>
            <person name="Parkhill J."/>
            <person name="Rea M.C."/>
            <person name="O'Sullivan O."/>
            <person name="Ritari J."/>
            <person name="Douillard F.P."/>
            <person name="Paul Ross R."/>
            <person name="Yang R."/>
            <person name="Briner A.E."/>
            <person name="Felis G.E."/>
            <person name="de Vos W.M."/>
            <person name="Barrangou R."/>
            <person name="Klaenhammer T.R."/>
            <person name="Caufield P.W."/>
            <person name="Cui Y."/>
            <person name="Zhang H."/>
            <person name="O'Toole P.W."/>
        </authorList>
    </citation>
    <scope>NUCLEOTIDE SEQUENCE [LARGE SCALE GENOMIC DNA]</scope>
    <source>
        <strain evidence="1 2">DSM 14500</strain>
    </source>
</reference>
<evidence type="ECO:0000313" key="2">
    <source>
        <dbReference type="Proteomes" id="UP000050872"/>
    </source>
</evidence>
<comment type="caution">
    <text evidence="1">The sequence shown here is derived from an EMBL/GenBank/DDBJ whole genome shotgun (WGS) entry which is preliminary data.</text>
</comment>
<dbReference type="AlphaFoldDB" id="A0A0R1QST4"/>
<gene>
    <name evidence="1" type="ORF">FD29_GL000261</name>
</gene>
<organism evidence="1 2">
    <name type="scientific">Companilactobacillus mindensis DSM 14500</name>
    <dbReference type="NCBI Taxonomy" id="1423770"/>
    <lineage>
        <taxon>Bacteria</taxon>
        <taxon>Bacillati</taxon>
        <taxon>Bacillota</taxon>
        <taxon>Bacilli</taxon>
        <taxon>Lactobacillales</taxon>
        <taxon>Lactobacillaceae</taxon>
        <taxon>Companilactobacillus</taxon>
    </lineage>
</organism>
<evidence type="ECO:0000313" key="1">
    <source>
        <dbReference type="EMBL" id="KRL44088.1"/>
    </source>
</evidence>
<name>A0A0R1QST4_9LACO</name>
<accession>A0A0R1QST4</accession>
<keyword evidence="2" id="KW-1185">Reference proteome</keyword>
<sequence length="272" mass="30513">MQYNAVSTNGIIQLKGGTTMKKTLIILLAACLVLPLSACGAKEKVTTIQNTEEIQMNKIDWQKNVNDLPIVEFSGYTESPGFIAHSMSQLKQANKAVVKGTVYNLVKMDSPHNRAYTKVIFHIDEVISGDKSLQDKTINLAMHGGVTTSNSWYFNKNQTREANHDIMVQYKESPPPQIGAQMIIGINPTDKKAPTEYVKALKKNHFDFNKTYDIGMPLFNTWIKNPDAKKYILNNPEADKKLADDSAMKQGMDKLTAELNKQFNNKGQNQTR</sequence>